<dbReference type="PANTHER" id="PTHR43110">
    <property type="entry name" value="THIOL PEROXIDASE"/>
    <property type="match status" value="1"/>
</dbReference>
<proteinExistence type="predicted"/>
<dbReference type="InterPro" id="IPR002065">
    <property type="entry name" value="TPX"/>
</dbReference>
<dbReference type="PATRIC" id="fig|1423742.4.peg.55"/>
<dbReference type="AlphaFoldDB" id="A0A0R1UTF4"/>
<sequence>MEILVDNEARSLVGQPPLVGEELPHFKVLDQNGAKVKTRDLIGQPLLISVVPDITTGVCTLQTRHFNEMVSQMTGVKLVTISVNTPEQQANWCAAEGLPQVELLSDQAESFGYAMKLFIPDEGVDARSVFVVDATGKITYAEIVPVMGQEPDYKAALAAVEKLG</sequence>
<keyword evidence="7" id="KW-1185">Reference proteome</keyword>
<keyword evidence="2" id="KW-0049">Antioxidant</keyword>
<organism evidence="6 7">
    <name type="scientific">Limosilactobacillus equigenerosi DSM 18793 = JCM 14505</name>
    <dbReference type="NCBI Taxonomy" id="1423742"/>
    <lineage>
        <taxon>Bacteria</taxon>
        <taxon>Bacillati</taxon>
        <taxon>Bacillota</taxon>
        <taxon>Bacilli</taxon>
        <taxon>Lactobacillales</taxon>
        <taxon>Lactobacillaceae</taxon>
        <taxon>Limosilactobacillus</taxon>
    </lineage>
</organism>
<dbReference type="OrthoDB" id="9781543at2"/>
<dbReference type="Proteomes" id="UP000051084">
    <property type="component" value="Unassembled WGS sequence"/>
</dbReference>
<dbReference type="SUPFAM" id="SSF52833">
    <property type="entry name" value="Thioredoxin-like"/>
    <property type="match status" value="1"/>
</dbReference>
<gene>
    <name evidence="6" type="ORF">FC21_GL000048</name>
</gene>
<evidence type="ECO:0000256" key="3">
    <source>
        <dbReference type="ARBA" id="ARBA00023157"/>
    </source>
</evidence>
<evidence type="ECO:0000256" key="2">
    <source>
        <dbReference type="ARBA" id="ARBA00022862"/>
    </source>
</evidence>
<dbReference type="PANTHER" id="PTHR43110:SF1">
    <property type="entry name" value="THIOL PEROXIDASE"/>
    <property type="match status" value="1"/>
</dbReference>
<evidence type="ECO:0000313" key="6">
    <source>
        <dbReference type="EMBL" id="KRL96431.1"/>
    </source>
</evidence>
<dbReference type="NCBIfam" id="NF001808">
    <property type="entry name" value="PRK00522.1"/>
    <property type="match status" value="1"/>
</dbReference>
<name>A0A0R1UTF4_9LACO</name>
<evidence type="ECO:0000313" key="7">
    <source>
        <dbReference type="Proteomes" id="UP000051084"/>
    </source>
</evidence>
<dbReference type="InterPro" id="IPR050455">
    <property type="entry name" value="Tpx_Peroxidase_subfamily"/>
</dbReference>
<dbReference type="InterPro" id="IPR013766">
    <property type="entry name" value="Thioredoxin_domain"/>
</dbReference>
<dbReference type="Gene3D" id="3.40.30.10">
    <property type="entry name" value="Glutaredoxin"/>
    <property type="match status" value="1"/>
</dbReference>
<accession>A0A0R1UTF4</accession>
<evidence type="ECO:0000259" key="5">
    <source>
        <dbReference type="PROSITE" id="PS51352"/>
    </source>
</evidence>
<dbReference type="CDD" id="cd03014">
    <property type="entry name" value="PRX_Atyp2cys"/>
    <property type="match status" value="1"/>
</dbReference>
<comment type="caution">
    <text evidence="6">The sequence shown here is derived from an EMBL/GenBank/DDBJ whole genome shotgun (WGS) entry which is preliminary data.</text>
</comment>
<feature type="domain" description="Thioredoxin" evidence="5">
    <location>
        <begin position="17"/>
        <end position="164"/>
    </location>
</feature>
<dbReference type="EMBL" id="AZGC01000007">
    <property type="protein sequence ID" value="KRL96431.1"/>
    <property type="molecule type" value="Genomic_DNA"/>
</dbReference>
<keyword evidence="3" id="KW-1015">Disulfide bond</keyword>
<dbReference type="GO" id="GO:0008379">
    <property type="term" value="F:thioredoxin peroxidase activity"/>
    <property type="evidence" value="ECO:0007669"/>
    <property type="project" value="InterPro"/>
</dbReference>
<protein>
    <submittedName>
        <fullName evidence="6">Redoxin domain-containing protein</fullName>
    </submittedName>
</protein>
<dbReference type="InterPro" id="IPR000866">
    <property type="entry name" value="AhpC/TSA"/>
</dbReference>
<reference evidence="6 7" key="1">
    <citation type="journal article" date="2015" name="Genome Announc.">
        <title>Expanding the biotechnology potential of lactobacilli through comparative genomics of 213 strains and associated genera.</title>
        <authorList>
            <person name="Sun Z."/>
            <person name="Harris H.M."/>
            <person name="McCann A."/>
            <person name="Guo C."/>
            <person name="Argimon S."/>
            <person name="Zhang W."/>
            <person name="Yang X."/>
            <person name="Jeffery I.B."/>
            <person name="Cooney J.C."/>
            <person name="Kagawa T.F."/>
            <person name="Liu W."/>
            <person name="Song Y."/>
            <person name="Salvetti E."/>
            <person name="Wrobel A."/>
            <person name="Rasinkangas P."/>
            <person name="Parkhill J."/>
            <person name="Rea M.C."/>
            <person name="O'Sullivan O."/>
            <person name="Ritari J."/>
            <person name="Douillard F.P."/>
            <person name="Paul Ross R."/>
            <person name="Yang R."/>
            <person name="Briner A.E."/>
            <person name="Felis G.E."/>
            <person name="de Vos W.M."/>
            <person name="Barrangou R."/>
            <person name="Klaenhammer T.R."/>
            <person name="Caufield P.W."/>
            <person name="Cui Y."/>
            <person name="Zhang H."/>
            <person name="O'Toole P.W."/>
        </authorList>
    </citation>
    <scope>NUCLEOTIDE SEQUENCE [LARGE SCALE GENOMIC DNA]</scope>
    <source>
        <strain evidence="6 7">DSM 18793</strain>
    </source>
</reference>
<keyword evidence="1" id="KW-0560">Oxidoreductase</keyword>
<dbReference type="Pfam" id="PF00578">
    <property type="entry name" value="AhpC-TSA"/>
    <property type="match status" value="1"/>
</dbReference>
<keyword evidence="1" id="KW-0575">Peroxidase</keyword>
<dbReference type="InterPro" id="IPR036249">
    <property type="entry name" value="Thioredoxin-like_sf"/>
</dbReference>
<keyword evidence="4" id="KW-0676">Redox-active center</keyword>
<dbReference type="STRING" id="417373.GCA_001570685_01224"/>
<evidence type="ECO:0000256" key="1">
    <source>
        <dbReference type="ARBA" id="ARBA00022559"/>
    </source>
</evidence>
<dbReference type="RefSeq" id="WP_054653463.1">
    <property type="nucleotide sequence ID" value="NZ_AZGC01000007.1"/>
</dbReference>
<dbReference type="PROSITE" id="PS51352">
    <property type="entry name" value="THIOREDOXIN_2"/>
    <property type="match status" value="1"/>
</dbReference>
<evidence type="ECO:0000256" key="4">
    <source>
        <dbReference type="ARBA" id="ARBA00023284"/>
    </source>
</evidence>